<sequence length="222" mass="24198">MRVLVATADDTLGCLVAERLTSGGYVTDLVADGRRALSYGRCYDYAAAVLDWLLPTVSGIDVVRLLRRRGVSAPVLMISGKDTPEDRVAGLDAGADDFLVVPFDIQELLARLRALQRRPAQLLPARLVVGDLECDPASRQVSFGGCRPSLTSTELGILETLMRFSPAVADRRQIAQHVWVNDTEPFGSNTIDVHLARLRAKLSGSRVRIETIRGVGYRIVAV</sequence>
<dbReference type="InterPro" id="IPR036388">
    <property type="entry name" value="WH-like_DNA-bd_sf"/>
</dbReference>
<dbReference type="PROSITE" id="PS50110">
    <property type="entry name" value="RESPONSE_REGULATORY"/>
    <property type="match status" value="1"/>
</dbReference>
<dbReference type="AlphaFoldDB" id="A0A6P2C0Q6"/>
<organism evidence="10 11">
    <name type="scientific">Trebonia kvetii</name>
    <dbReference type="NCBI Taxonomy" id="2480626"/>
    <lineage>
        <taxon>Bacteria</taxon>
        <taxon>Bacillati</taxon>
        <taxon>Actinomycetota</taxon>
        <taxon>Actinomycetes</taxon>
        <taxon>Streptosporangiales</taxon>
        <taxon>Treboniaceae</taxon>
        <taxon>Trebonia</taxon>
    </lineage>
</organism>
<dbReference type="Pfam" id="PF00072">
    <property type="entry name" value="Response_reg"/>
    <property type="match status" value="1"/>
</dbReference>
<evidence type="ECO:0000256" key="3">
    <source>
        <dbReference type="ARBA" id="ARBA00023015"/>
    </source>
</evidence>
<dbReference type="Pfam" id="PF00486">
    <property type="entry name" value="Trans_reg_C"/>
    <property type="match status" value="1"/>
</dbReference>
<dbReference type="GO" id="GO:0006355">
    <property type="term" value="P:regulation of DNA-templated transcription"/>
    <property type="evidence" value="ECO:0007669"/>
    <property type="project" value="InterPro"/>
</dbReference>
<dbReference type="CDD" id="cd00383">
    <property type="entry name" value="trans_reg_C"/>
    <property type="match status" value="1"/>
</dbReference>
<dbReference type="SMART" id="SM00448">
    <property type="entry name" value="REC"/>
    <property type="match status" value="1"/>
</dbReference>
<keyword evidence="2" id="KW-0902">Two-component regulatory system</keyword>
<keyword evidence="5" id="KW-0804">Transcription</keyword>
<keyword evidence="11" id="KW-1185">Reference proteome</keyword>
<evidence type="ECO:0000256" key="4">
    <source>
        <dbReference type="ARBA" id="ARBA00023125"/>
    </source>
</evidence>
<dbReference type="Gene3D" id="3.40.50.2300">
    <property type="match status" value="1"/>
</dbReference>
<dbReference type="SUPFAM" id="SSF46894">
    <property type="entry name" value="C-terminal effector domain of the bipartite response regulators"/>
    <property type="match status" value="1"/>
</dbReference>
<keyword evidence="1 6" id="KW-0597">Phosphoprotein</keyword>
<feature type="modified residue" description="4-aspartylphosphate" evidence="6">
    <location>
        <position position="51"/>
    </location>
</feature>
<dbReference type="InterPro" id="IPR001867">
    <property type="entry name" value="OmpR/PhoB-type_DNA-bd"/>
</dbReference>
<dbReference type="EMBL" id="RPFW01000003">
    <property type="protein sequence ID" value="TVZ04065.1"/>
    <property type="molecule type" value="Genomic_DNA"/>
</dbReference>
<dbReference type="RefSeq" id="WP_145853935.1">
    <property type="nucleotide sequence ID" value="NZ_RPFW01000003.1"/>
</dbReference>
<dbReference type="Gene3D" id="1.10.10.10">
    <property type="entry name" value="Winged helix-like DNA-binding domain superfamily/Winged helix DNA-binding domain"/>
    <property type="match status" value="1"/>
</dbReference>
<gene>
    <name evidence="10" type="ORF">EAS64_16740</name>
</gene>
<feature type="domain" description="OmpR/PhoB-type" evidence="9">
    <location>
        <begin position="124"/>
        <end position="221"/>
    </location>
</feature>
<name>A0A6P2C0Q6_9ACTN</name>
<dbReference type="GO" id="GO:0000976">
    <property type="term" value="F:transcription cis-regulatory region binding"/>
    <property type="evidence" value="ECO:0007669"/>
    <property type="project" value="TreeGrafter"/>
</dbReference>
<keyword evidence="3" id="KW-0805">Transcription regulation</keyword>
<protein>
    <submittedName>
        <fullName evidence="10">DNA-binding response regulator</fullName>
    </submittedName>
</protein>
<evidence type="ECO:0000313" key="11">
    <source>
        <dbReference type="Proteomes" id="UP000460272"/>
    </source>
</evidence>
<dbReference type="SUPFAM" id="SSF52172">
    <property type="entry name" value="CheY-like"/>
    <property type="match status" value="1"/>
</dbReference>
<dbReference type="PANTHER" id="PTHR48111:SF1">
    <property type="entry name" value="TWO-COMPONENT RESPONSE REGULATOR ORR33"/>
    <property type="match status" value="1"/>
</dbReference>
<dbReference type="InterPro" id="IPR011006">
    <property type="entry name" value="CheY-like_superfamily"/>
</dbReference>
<dbReference type="GO" id="GO:0005829">
    <property type="term" value="C:cytosol"/>
    <property type="evidence" value="ECO:0007669"/>
    <property type="project" value="TreeGrafter"/>
</dbReference>
<comment type="caution">
    <text evidence="10">The sequence shown here is derived from an EMBL/GenBank/DDBJ whole genome shotgun (WGS) entry which is preliminary data.</text>
</comment>
<dbReference type="InterPro" id="IPR001789">
    <property type="entry name" value="Sig_transdc_resp-reg_receiver"/>
</dbReference>
<dbReference type="PROSITE" id="PS51755">
    <property type="entry name" value="OMPR_PHOB"/>
    <property type="match status" value="1"/>
</dbReference>
<dbReference type="PANTHER" id="PTHR48111">
    <property type="entry name" value="REGULATOR OF RPOS"/>
    <property type="match status" value="1"/>
</dbReference>
<keyword evidence="4 7" id="KW-0238">DNA-binding</keyword>
<dbReference type="GO" id="GO:0000156">
    <property type="term" value="F:phosphorelay response regulator activity"/>
    <property type="evidence" value="ECO:0007669"/>
    <property type="project" value="TreeGrafter"/>
</dbReference>
<proteinExistence type="predicted"/>
<accession>A0A6P2C0Q6</accession>
<evidence type="ECO:0000256" key="2">
    <source>
        <dbReference type="ARBA" id="ARBA00023012"/>
    </source>
</evidence>
<evidence type="ECO:0000259" key="8">
    <source>
        <dbReference type="PROSITE" id="PS50110"/>
    </source>
</evidence>
<dbReference type="SMART" id="SM00862">
    <property type="entry name" value="Trans_reg_C"/>
    <property type="match status" value="1"/>
</dbReference>
<dbReference type="GO" id="GO:0032993">
    <property type="term" value="C:protein-DNA complex"/>
    <property type="evidence" value="ECO:0007669"/>
    <property type="project" value="TreeGrafter"/>
</dbReference>
<evidence type="ECO:0000259" key="9">
    <source>
        <dbReference type="PROSITE" id="PS51755"/>
    </source>
</evidence>
<dbReference type="Proteomes" id="UP000460272">
    <property type="component" value="Unassembled WGS sequence"/>
</dbReference>
<evidence type="ECO:0000256" key="1">
    <source>
        <dbReference type="ARBA" id="ARBA00022553"/>
    </source>
</evidence>
<dbReference type="Gene3D" id="6.10.250.690">
    <property type="match status" value="1"/>
</dbReference>
<evidence type="ECO:0000256" key="6">
    <source>
        <dbReference type="PROSITE-ProRule" id="PRU00169"/>
    </source>
</evidence>
<feature type="DNA-binding region" description="OmpR/PhoB-type" evidence="7">
    <location>
        <begin position="124"/>
        <end position="221"/>
    </location>
</feature>
<dbReference type="OrthoDB" id="9802426at2"/>
<evidence type="ECO:0000256" key="5">
    <source>
        <dbReference type="ARBA" id="ARBA00023163"/>
    </source>
</evidence>
<evidence type="ECO:0000256" key="7">
    <source>
        <dbReference type="PROSITE-ProRule" id="PRU01091"/>
    </source>
</evidence>
<dbReference type="InterPro" id="IPR039420">
    <property type="entry name" value="WalR-like"/>
</dbReference>
<dbReference type="InterPro" id="IPR016032">
    <property type="entry name" value="Sig_transdc_resp-reg_C-effctor"/>
</dbReference>
<feature type="domain" description="Response regulatory" evidence="8">
    <location>
        <begin position="2"/>
        <end position="116"/>
    </location>
</feature>
<evidence type="ECO:0000313" key="10">
    <source>
        <dbReference type="EMBL" id="TVZ04065.1"/>
    </source>
</evidence>
<reference evidence="10 11" key="1">
    <citation type="submission" date="2018-11" db="EMBL/GenBank/DDBJ databases">
        <title>Trebonia kvetii gen.nov., sp.nov., a novel acidophilic actinobacterium, and proposal of the new actinobacterial family Treboniaceae fam. nov.</title>
        <authorList>
            <person name="Rapoport D."/>
            <person name="Sagova-Mareckova M."/>
            <person name="Sedlacek I."/>
            <person name="Provaznik J."/>
            <person name="Kralova S."/>
            <person name="Pavlinic D."/>
            <person name="Benes V."/>
            <person name="Kopecky J."/>
        </authorList>
    </citation>
    <scope>NUCLEOTIDE SEQUENCE [LARGE SCALE GENOMIC DNA]</scope>
    <source>
        <strain evidence="10 11">15Tr583</strain>
    </source>
</reference>